<dbReference type="AlphaFoldDB" id="A0A0E4BLT3"/>
<organism evidence="1 2">
    <name type="scientific">Bradyrhizobium diazoefficiens</name>
    <dbReference type="NCBI Taxonomy" id="1355477"/>
    <lineage>
        <taxon>Bacteria</taxon>
        <taxon>Pseudomonadati</taxon>
        <taxon>Pseudomonadota</taxon>
        <taxon>Alphaproteobacteria</taxon>
        <taxon>Hyphomicrobiales</taxon>
        <taxon>Nitrobacteraceae</taxon>
        <taxon>Bradyrhizobium</taxon>
    </lineage>
</organism>
<evidence type="ECO:0000313" key="2">
    <source>
        <dbReference type="Proteomes" id="UP000063308"/>
    </source>
</evidence>
<dbReference type="EMBL" id="AP014685">
    <property type="protein sequence ID" value="BAR55414.1"/>
    <property type="molecule type" value="Genomic_DNA"/>
</dbReference>
<dbReference type="Proteomes" id="UP000063308">
    <property type="component" value="Chromosome"/>
</dbReference>
<reference evidence="1 2" key="1">
    <citation type="submission" date="2014-11" db="EMBL/GenBank/DDBJ databases">
        <title>Symbiosis island explosion on the genome of extra-slow-growing strains of soybean bradyrhizobia with massive insertion sequences.</title>
        <authorList>
            <person name="Iida T."/>
            <person name="Minamisawa K."/>
        </authorList>
    </citation>
    <scope>NUCLEOTIDE SEQUENCE [LARGE SCALE GENOMIC DNA]</scope>
    <source>
        <strain evidence="1 2">NK6</strain>
    </source>
</reference>
<protein>
    <submittedName>
        <fullName evidence="1">Uncharacterized protein</fullName>
    </submittedName>
</protein>
<accession>A0A0E4BLT3</accession>
<name>A0A0E4BLT3_9BRAD</name>
<sequence length="67" mass="7501">MRLVAVVLATGVLGLGLIGGLTALRLQQQLRHQAGALGELSEDRRNGAACRKKRDPRPRWLWPYHCR</sequence>
<proteinExistence type="predicted"/>
<evidence type="ECO:0000313" key="1">
    <source>
        <dbReference type="EMBL" id="BAR55414.1"/>
    </source>
</evidence>
<gene>
    <name evidence="1" type="ORF">NK6_2233</name>
</gene>